<dbReference type="Gene3D" id="2.30.110.10">
    <property type="entry name" value="Electron Transport, Fmn-binding Protein, Chain A"/>
    <property type="match status" value="1"/>
</dbReference>
<evidence type="ECO:0000313" key="2">
    <source>
        <dbReference type="EMBL" id="CAK8687041.1"/>
    </source>
</evidence>
<dbReference type="Proteomes" id="UP001642483">
    <property type="component" value="Unassembled WGS sequence"/>
</dbReference>
<dbReference type="InterPro" id="IPR055343">
    <property type="entry name" value="CREG_beta-barrel"/>
</dbReference>
<gene>
    <name evidence="2" type="ORF">CVLEPA_LOCUS19080</name>
</gene>
<evidence type="ECO:0000313" key="3">
    <source>
        <dbReference type="Proteomes" id="UP001642483"/>
    </source>
</evidence>
<reference evidence="2 3" key="1">
    <citation type="submission" date="2024-02" db="EMBL/GenBank/DDBJ databases">
        <authorList>
            <person name="Daric V."/>
            <person name="Darras S."/>
        </authorList>
    </citation>
    <scope>NUCLEOTIDE SEQUENCE [LARGE SCALE GENOMIC DNA]</scope>
</reference>
<feature type="domain" description="CREG-like beta-barrel" evidence="1">
    <location>
        <begin position="39"/>
        <end position="103"/>
    </location>
</feature>
<proteinExistence type="predicted"/>
<dbReference type="Pfam" id="PF13883">
    <property type="entry name" value="CREG_beta-barrel"/>
    <property type="match status" value="1"/>
</dbReference>
<evidence type="ECO:0000259" key="1">
    <source>
        <dbReference type="Pfam" id="PF13883"/>
    </source>
</evidence>
<keyword evidence="3" id="KW-1185">Reference proteome</keyword>
<comment type="caution">
    <text evidence="2">The sequence shown here is derived from an EMBL/GenBank/DDBJ whole genome shotgun (WGS) entry which is preliminary data.</text>
</comment>
<name>A0ABP0G5C8_CLALP</name>
<protein>
    <recommendedName>
        <fullName evidence="1">CREG-like beta-barrel domain-containing protein</fullName>
    </recommendedName>
</protein>
<organism evidence="2 3">
    <name type="scientific">Clavelina lepadiformis</name>
    <name type="common">Light-bulb sea squirt</name>
    <name type="synonym">Ascidia lepadiformis</name>
    <dbReference type="NCBI Taxonomy" id="159417"/>
    <lineage>
        <taxon>Eukaryota</taxon>
        <taxon>Metazoa</taxon>
        <taxon>Chordata</taxon>
        <taxon>Tunicata</taxon>
        <taxon>Ascidiacea</taxon>
        <taxon>Aplousobranchia</taxon>
        <taxon>Clavelinidae</taxon>
        <taxon>Clavelina</taxon>
    </lineage>
</organism>
<dbReference type="InterPro" id="IPR012349">
    <property type="entry name" value="Split_barrel_FMN-bd"/>
</dbReference>
<sequence length="116" mass="13176">MFLFEMQENIFTTRYAVGNQFRAINGMTDGMSAIQIVFMQLQDAVKNNEVCFTLSENAVGYKYCQDRMYDLELLLCARVTLTDKLVKVTDDEEKKVVLNALFTGLPGKKGQCLGRD</sequence>
<accession>A0ABP0G5C8</accession>
<dbReference type="EMBL" id="CAWYQH010000103">
    <property type="protein sequence ID" value="CAK8687041.1"/>
    <property type="molecule type" value="Genomic_DNA"/>
</dbReference>